<gene>
    <name evidence="4" type="ORF">PQR00_04475</name>
</gene>
<keyword evidence="4" id="KW-0808">Transferase</keyword>
<protein>
    <submittedName>
        <fullName evidence="4">RNA-directed DNA polymerase</fullName>
    </submittedName>
</protein>
<keyword evidence="4" id="KW-0695">RNA-directed DNA polymerase</keyword>
<comment type="caution">
    <text evidence="4">The sequence shown here is derived from an EMBL/GenBank/DDBJ whole genome shotgun (WGS) entry which is preliminary data.</text>
</comment>
<evidence type="ECO:0000313" key="4">
    <source>
        <dbReference type="EMBL" id="MFM0442832.1"/>
    </source>
</evidence>
<dbReference type="EMBL" id="JAQQDH010000001">
    <property type="protein sequence ID" value="MFM0442832.1"/>
    <property type="molecule type" value="Genomic_DNA"/>
</dbReference>
<proteinExistence type="inferred from homology"/>
<evidence type="ECO:0000313" key="5">
    <source>
        <dbReference type="Proteomes" id="UP001629288"/>
    </source>
</evidence>
<sequence>MSKNYARLAPRLEYLSDVVVLSQAWKKTHTYIRHHNWYADTLELDCSAVNLERQLNQWSTELQNKNYVPTPARLVPAPKSEPWVFQEDVDDGWAPAAPPEERFLRPLAHVGIREQTVASAAMVCLADCVESAQGDTSRNAEDAQASGVYSYGNRLYCSWRADRRLARFPWGNSNIYSRYFQDYQQFVERPLLIAQRTISLSEEPLRLFIIKLDLSAFYDNINIKLLVARLKEIYGRHREIHQDSRPSNAGFWSALETSLSIGWNSDDRQWAQYLKGGELPGGLPQGLVASGFFANAYMVNFDKAVGKAIGRTLNRGGVSFRLFDYCRYVDDLRLVVSCEGQAVNELRLGAAMAAWIQAKLESTANDISFSKRLVVNAKKTEVEPFASLGGESGTAARMKSLQSQLSGPFDIAALQHVEAGLNGLLAQAELGMTRPHTVDGTAQLPPLASVARPKLEVRDDTLTRFSAYRLTKALRLRSKMTDLTQQDEAGPARSILLHDFEVAARRLVAAWSLNPGLAQVLTYALDLFPAPELLQTVTDALLLKVPGKERDVYSTGVAFYTLAQLFRAGATETGKKSESDPRLNVGDVKAYRELLGQLASTLLRQKVLPWYVKQQALLLLASLGEPVELEQSTDETKYHRCLHGFISGKVTGTLAQVTDTIAVSLVGYQLLRDDAHYARWFADFLAQLQPHYRLVAMELVAQNQPHLLNSIAINRRTRRLANQPAFEGIVRRYTGAAEGSETPPLIDGIWLPFDSVVMHRETPFQQENALLQLAHALVAAAADTNEPPERWTPRTIELKCDEWARMNDPRGARRLSARVRPMRGGKDPRYVTPQWCEAEDANLYAIGRLLRSAATGELDFTARQWVLRDENVGWYRGIGSTWQKRRIGMLNTSVAMAGTTGAITPWFSELLLQLLRWPGLQAQLESSNAVGPIENIVALRDTVRERLEVQANIFGNSSGLPLYVYPVEWPIRDSRLLRVCVIQGLLPVTTDFVGGLESLNEPDFRARHRNHTASILNLAYQQLQARDSVLGKDHKPYVDLVVLPEYSVHIDDQDLMRAFSDGTGAMLFYGLCGATEPAGGKPVNAARWLVPQRRAGGRSWIEVDQGKMYPTPEEVALGVNPWRPYQVVVELRSSGKAEFRISGAICYDATDISLPADLRNVSNMFIVSAMNKDVKTFDSMVGMLRYHMYQHVLVANAGEFGGSTAQAPYDQEHRRLISHSHGSEQIAVSVFDVNIDHFGPNLDAAKPVASGPGGQTKRIGKTPPAGLNRH</sequence>
<dbReference type="PANTHER" id="PTHR34047">
    <property type="entry name" value="NUCLEAR INTRON MATURASE 1, MITOCHONDRIAL-RELATED"/>
    <property type="match status" value="1"/>
</dbReference>
<organism evidence="4 5">
    <name type="scientific">Paraburkholderia strydomiana</name>
    <dbReference type="NCBI Taxonomy" id="1245417"/>
    <lineage>
        <taxon>Bacteria</taxon>
        <taxon>Pseudomonadati</taxon>
        <taxon>Pseudomonadota</taxon>
        <taxon>Betaproteobacteria</taxon>
        <taxon>Burkholderiales</taxon>
        <taxon>Burkholderiaceae</taxon>
        <taxon>Paraburkholderia</taxon>
    </lineage>
</organism>
<comment type="similarity">
    <text evidence="1">Belongs to the bacterial reverse transcriptase family.</text>
</comment>
<dbReference type="PROSITE" id="PS50878">
    <property type="entry name" value="RT_POL"/>
    <property type="match status" value="1"/>
</dbReference>
<feature type="region of interest" description="Disordered" evidence="2">
    <location>
        <begin position="1244"/>
        <end position="1270"/>
    </location>
</feature>
<evidence type="ECO:0000256" key="2">
    <source>
        <dbReference type="SAM" id="MobiDB-lite"/>
    </source>
</evidence>
<accession>A0ABW9BVV6</accession>
<dbReference type="Proteomes" id="UP001629288">
    <property type="component" value="Unassembled WGS sequence"/>
</dbReference>
<dbReference type="CDD" id="cd01646">
    <property type="entry name" value="RT_Bac_retron_I"/>
    <property type="match status" value="1"/>
</dbReference>
<feature type="domain" description="Reverse transcriptase" evidence="3">
    <location>
        <begin position="56"/>
        <end position="393"/>
    </location>
</feature>
<evidence type="ECO:0000256" key="1">
    <source>
        <dbReference type="ARBA" id="ARBA00034120"/>
    </source>
</evidence>
<dbReference type="PANTHER" id="PTHR34047:SF8">
    <property type="entry name" value="PROTEIN YKFC"/>
    <property type="match status" value="1"/>
</dbReference>
<dbReference type="InterPro" id="IPR000477">
    <property type="entry name" value="RT_dom"/>
</dbReference>
<dbReference type="InterPro" id="IPR051083">
    <property type="entry name" value="GrpII_Intron_Splice-Mob/Def"/>
</dbReference>
<evidence type="ECO:0000259" key="3">
    <source>
        <dbReference type="PROSITE" id="PS50878"/>
    </source>
</evidence>
<keyword evidence="5" id="KW-1185">Reference proteome</keyword>
<dbReference type="GO" id="GO:0003964">
    <property type="term" value="F:RNA-directed DNA polymerase activity"/>
    <property type="evidence" value="ECO:0007669"/>
    <property type="project" value="UniProtKB-KW"/>
</dbReference>
<name>A0ABW9BVV6_9BURK</name>
<dbReference type="RefSeq" id="WP_408127335.1">
    <property type="nucleotide sequence ID" value="NZ_JAQQDH010000001.1"/>
</dbReference>
<keyword evidence="4" id="KW-0548">Nucleotidyltransferase</keyword>
<reference evidence="4 5" key="1">
    <citation type="journal article" date="2024" name="Chem. Sci.">
        <title>Discovery of megapolipeptins by genome mining of a Burkholderiales bacteria collection.</title>
        <authorList>
            <person name="Paulo B.S."/>
            <person name="Recchia M.J.J."/>
            <person name="Lee S."/>
            <person name="Fergusson C.H."/>
            <person name="Romanowski S.B."/>
            <person name="Hernandez A."/>
            <person name="Krull N."/>
            <person name="Liu D.Y."/>
            <person name="Cavanagh H."/>
            <person name="Bos A."/>
            <person name="Gray C.A."/>
            <person name="Murphy B.T."/>
            <person name="Linington R.G."/>
            <person name="Eustaquio A.S."/>
        </authorList>
    </citation>
    <scope>NUCLEOTIDE SEQUENCE [LARGE SCALE GENOMIC DNA]</scope>
    <source>
        <strain evidence="4 5">RL17-379-BIB-C</strain>
    </source>
</reference>